<dbReference type="SUPFAM" id="SSF52788">
    <property type="entry name" value="Phosphotyrosine protein phosphatases I"/>
    <property type="match status" value="1"/>
</dbReference>
<dbReference type="EMBL" id="BAEQ01000009">
    <property type="protein sequence ID" value="GAC27241.1"/>
    <property type="molecule type" value="Genomic_DNA"/>
</dbReference>
<dbReference type="PANTHER" id="PTHR43428:SF1">
    <property type="entry name" value="ARSENATE REDUCTASE"/>
    <property type="match status" value="1"/>
</dbReference>
<dbReference type="GO" id="GO:0046685">
    <property type="term" value="P:response to arsenic-containing substance"/>
    <property type="evidence" value="ECO:0007669"/>
    <property type="project" value="UniProtKB-KW"/>
</dbReference>
<keyword evidence="4" id="KW-1185">Reference proteome</keyword>
<dbReference type="RefSeq" id="WP_006008614.1">
    <property type="nucleotide sequence ID" value="NZ_AUAV01000016.1"/>
</dbReference>
<organism evidence="3 4">
    <name type="scientific">Brumicola pallidula DSM 14239 = ACAM 615</name>
    <dbReference type="NCBI Taxonomy" id="1121922"/>
    <lineage>
        <taxon>Bacteria</taxon>
        <taxon>Pseudomonadati</taxon>
        <taxon>Pseudomonadota</taxon>
        <taxon>Gammaproteobacteria</taxon>
        <taxon>Alteromonadales</taxon>
        <taxon>Alteromonadaceae</taxon>
        <taxon>Brumicola</taxon>
    </lineage>
</organism>
<evidence type="ECO:0000256" key="1">
    <source>
        <dbReference type="ARBA" id="ARBA00022849"/>
    </source>
</evidence>
<feature type="domain" description="Phosphotyrosine protein phosphatase I" evidence="2">
    <location>
        <begin position="1"/>
        <end position="136"/>
    </location>
</feature>
<dbReference type="Pfam" id="PF01451">
    <property type="entry name" value="LMWPc"/>
    <property type="match status" value="1"/>
</dbReference>
<sequence>MKILYICTHNRCRSILSEAITNSIAGDLIDARSAGSQPVGMVHPLSLKYLAQAEYSIQNLQSQSWNDFEDFHPDIVVTVCDSAAGEACPLYFDNSIKVHWGLSDPSKVAGKESEIEQAFMACIDQIADRVKQLKHIAAKSVNTTELKSALTSIAGSQE</sequence>
<gene>
    <name evidence="3" type="primary">arsC</name>
    <name evidence="3" type="ORF">GPAL_0361</name>
</gene>
<dbReference type="CDD" id="cd16345">
    <property type="entry name" value="LMWP_ArsC"/>
    <property type="match status" value="1"/>
</dbReference>
<evidence type="ECO:0000259" key="2">
    <source>
        <dbReference type="SMART" id="SM00226"/>
    </source>
</evidence>
<evidence type="ECO:0000313" key="4">
    <source>
        <dbReference type="Proteomes" id="UP000006251"/>
    </source>
</evidence>
<proteinExistence type="predicted"/>
<dbReference type="Gene3D" id="3.40.50.2300">
    <property type="match status" value="1"/>
</dbReference>
<protein>
    <submittedName>
        <fullName evidence="3">Arsenate reductase</fullName>
        <ecNumber evidence="3">1.20.4.1</ecNumber>
    </submittedName>
</protein>
<dbReference type="AlphaFoldDB" id="K6YTF2"/>
<comment type="caution">
    <text evidence="3">The sequence shown here is derived from an EMBL/GenBank/DDBJ whole genome shotgun (WGS) entry which is preliminary data.</text>
</comment>
<dbReference type="STRING" id="1121922.GCA_000428905_02936"/>
<dbReference type="OrthoDB" id="9793058at2"/>
<dbReference type="SMART" id="SM00226">
    <property type="entry name" value="LMWPc"/>
    <property type="match status" value="1"/>
</dbReference>
<name>K6YTF2_9ALTE</name>
<dbReference type="Proteomes" id="UP000006251">
    <property type="component" value="Unassembled WGS sequence"/>
</dbReference>
<accession>K6YTF2</accession>
<reference evidence="4" key="1">
    <citation type="journal article" date="2014" name="Environ. Microbiol.">
        <title>Comparative genomics of the marine bacterial genus Glaciecola reveals the high degree of genomic diversity and genomic characteristic for cold adaptation.</title>
        <authorList>
            <person name="Qin Q.L."/>
            <person name="Xie B.B."/>
            <person name="Yu Y."/>
            <person name="Shu Y.L."/>
            <person name="Rong J.C."/>
            <person name="Zhang Y.J."/>
            <person name="Zhao D.L."/>
            <person name="Chen X.L."/>
            <person name="Zhang X.Y."/>
            <person name="Chen B."/>
            <person name="Zhou B.C."/>
            <person name="Zhang Y.Z."/>
        </authorList>
    </citation>
    <scope>NUCLEOTIDE SEQUENCE [LARGE SCALE GENOMIC DNA]</scope>
    <source>
        <strain evidence="4">ACAM 615</strain>
    </source>
</reference>
<keyword evidence="1" id="KW-0059">Arsenical resistance</keyword>
<dbReference type="GO" id="GO:0008794">
    <property type="term" value="F:arsenate reductase (glutaredoxin) activity"/>
    <property type="evidence" value="ECO:0007669"/>
    <property type="project" value="UniProtKB-EC"/>
</dbReference>
<dbReference type="PANTHER" id="PTHR43428">
    <property type="entry name" value="ARSENATE REDUCTASE"/>
    <property type="match status" value="1"/>
</dbReference>
<keyword evidence="3" id="KW-0560">Oxidoreductase</keyword>
<dbReference type="EC" id="1.20.4.1" evidence="3"/>
<dbReference type="InterPro" id="IPR023485">
    <property type="entry name" value="Ptyr_pPase"/>
</dbReference>
<dbReference type="InterPro" id="IPR036196">
    <property type="entry name" value="Ptyr_pPase_sf"/>
</dbReference>
<evidence type="ECO:0000313" key="3">
    <source>
        <dbReference type="EMBL" id="GAC27241.1"/>
    </source>
</evidence>